<dbReference type="GO" id="GO:0043683">
    <property type="term" value="P:type IV pilus assembly"/>
    <property type="evidence" value="ECO:0007669"/>
    <property type="project" value="InterPro"/>
</dbReference>
<evidence type="ECO:0008006" key="4">
    <source>
        <dbReference type="Google" id="ProtNLM"/>
    </source>
</evidence>
<evidence type="ECO:0000313" key="3">
    <source>
        <dbReference type="Proteomes" id="UP000717981"/>
    </source>
</evidence>
<dbReference type="Pfam" id="PF16074">
    <property type="entry name" value="PilW"/>
    <property type="match status" value="1"/>
</dbReference>
<dbReference type="InterPro" id="IPR012902">
    <property type="entry name" value="N_methyl_site"/>
</dbReference>
<comment type="caution">
    <text evidence="2">The sequence shown here is derived from an EMBL/GenBank/DDBJ whole genome shotgun (WGS) entry which is preliminary data.</text>
</comment>
<proteinExistence type="predicted"/>
<sequence length="367" mass="38685">MYRKQPMKARTAQSGLSLVELMIAMLIGLLVVVAAGGVFLANKRVYASTETLNRIQEGTRAAFELMSRDIREAGGNPCSASAVVVNQLSNGSNTWWTGWMKGIHGYDGTDAMASGASGMGQFGSNAGQRVSGTDAVEVHGAFGSGIRVTGHAQPSAVLDVGSTTGLQTNDILMVCNMDYAFVFQATGLAAGNKIQHNGGSSLNCAQEFQYQSPCTGTGASGAFGYCFVPGATPSAQCIGYGRGPAFVAKVQTVRWFVGNNSRGGRSLYRASLANRSNGNTPDTLYEAYEVIEGVEDMQITYLETGASGYVAAGSVTDWSQVLAVRIEMLVTGTEGALSARETQGVDGQALRRRVTHVVQLRNREATL</sequence>
<keyword evidence="1" id="KW-0812">Transmembrane</keyword>
<gene>
    <name evidence="2" type="ORF">CR938_05610</name>
</gene>
<dbReference type="PROSITE" id="PS00409">
    <property type="entry name" value="PROKAR_NTER_METHYL"/>
    <property type="match status" value="1"/>
</dbReference>
<dbReference type="AlphaFoldDB" id="A0A921TFV6"/>
<evidence type="ECO:0000256" key="1">
    <source>
        <dbReference type="SAM" id="Phobius"/>
    </source>
</evidence>
<dbReference type="InterPro" id="IPR032092">
    <property type="entry name" value="PilW"/>
</dbReference>
<protein>
    <recommendedName>
        <fullName evidence="4">Type IV pilus assembly protein PilW</fullName>
    </recommendedName>
</protein>
<feature type="transmembrane region" description="Helical" evidence="1">
    <location>
        <begin position="21"/>
        <end position="41"/>
    </location>
</feature>
<dbReference type="Pfam" id="PF07963">
    <property type="entry name" value="N_methyl"/>
    <property type="match status" value="1"/>
</dbReference>
<evidence type="ECO:0000313" key="2">
    <source>
        <dbReference type="EMBL" id="KAF1689476.1"/>
    </source>
</evidence>
<dbReference type="Proteomes" id="UP000717981">
    <property type="component" value="Unassembled WGS sequence"/>
</dbReference>
<reference evidence="2" key="1">
    <citation type="submission" date="2017-10" db="EMBL/GenBank/DDBJ databases">
        <title>Whole genome sequencing of members of genus Pseudoxanthomonas.</title>
        <authorList>
            <person name="Kumar S."/>
            <person name="Bansal K."/>
            <person name="Kaur A."/>
            <person name="Patil P."/>
            <person name="Sharma S."/>
            <person name="Patil P.B."/>
        </authorList>
    </citation>
    <scope>NUCLEOTIDE SEQUENCE</scope>
    <source>
        <strain evidence="2">DSM 22914</strain>
    </source>
</reference>
<name>A0A921TFV6_9GAMM</name>
<keyword evidence="1" id="KW-0472">Membrane</keyword>
<keyword evidence="3" id="KW-1185">Reference proteome</keyword>
<organism evidence="2 3">
    <name type="scientific">Pseudoxanthomonas taiwanensis</name>
    <dbReference type="NCBI Taxonomy" id="176598"/>
    <lineage>
        <taxon>Bacteria</taxon>
        <taxon>Pseudomonadati</taxon>
        <taxon>Pseudomonadota</taxon>
        <taxon>Gammaproteobacteria</taxon>
        <taxon>Lysobacterales</taxon>
        <taxon>Lysobacteraceae</taxon>
        <taxon>Pseudoxanthomonas</taxon>
    </lineage>
</organism>
<keyword evidence="1" id="KW-1133">Transmembrane helix</keyword>
<accession>A0A921TFV6</accession>
<dbReference type="EMBL" id="PDWK01000020">
    <property type="protein sequence ID" value="KAF1689476.1"/>
    <property type="molecule type" value="Genomic_DNA"/>
</dbReference>